<reference evidence="3" key="1">
    <citation type="journal article" date="2019" name="Int. J. Syst. Evol. Microbiol.">
        <title>The Global Catalogue of Microorganisms (GCM) 10K type strain sequencing project: providing services to taxonomists for standard genome sequencing and annotation.</title>
        <authorList>
            <consortium name="The Broad Institute Genomics Platform"/>
            <consortium name="The Broad Institute Genome Sequencing Center for Infectious Disease"/>
            <person name="Wu L."/>
            <person name="Ma J."/>
        </authorList>
    </citation>
    <scope>NUCLEOTIDE SEQUENCE [LARGE SCALE GENOMIC DNA]</scope>
    <source>
        <strain evidence="3">CGMCC 1.12923</strain>
    </source>
</reference>
<gene>
    <name evidence="2" type="ORF">GCM10011357_27050</name>
</gene>
<sequence>MSAYIAILKRDMRLNGFAYLLLPFFIMIVLSTERQSGSLYANMTTIVLLPAVLGWLQAISLKAMTADSISLLSPNGRNAQLNYSILISITLLLVTHLLIGGAPDNALNVWLILSLSSVVMLISVCTAVPECSGWARLFQLLVLIWLSSDLMGLVYLADISELRSLMALPELARISIACMATIWSVLMFQLFRRTYLASRELNESRLPHSWLSRTNEKVNLWQSIGFASPHWLSALVQNWQRRCYLISPGNPLEQGLYNGHRSTNAMTVILICSSLVLLVMTLLSIPARAQGELNPEGWLIIVGMFFTLTAFILSFNLILEFISLQPTVAKLWLLDKSPDRKTYMARIGRSFCFRMLRFYVFFALVFIFVGIAVAGSFDGIRVYFMIIGFSAMILPFQIAMALYCAPRFKYRPLLINTLLLITVSIYVGALLLTKVIVPAGGLIAAPAILGSIGFAMAALQYDRWCNTALEVTD</sequence>
<evidence type="ECO:0000313" key="3">
    <source>
        <dbReference type="Proteomes" id="UP000614272"/>
    </source>
</evidence>
<organism evidence="2 3">
    <name type="scientific">Lacimicrobium alkaliphilum</name>
    <dbReference type="NCBI Taxonomy" id="1526571"/>
    <lineage>
        <taxon>Bacteria</taxon>
        <taxon>Pseudomonadati</taxon>
        <taxon>Pseudomonadota</taxon>
        <taxon>Gammaproteobacteria</taxon>
        <taxon>Alteromonadales</taxon>
        <taxon>Alteromonadaceae</taxon>
        <taxon>Lacimicrobium</taxon>
    </lineage>
</organism>
<evidence type="ECO:0008006" key="4">
    <source>
        <dbReference type="Google" id="ProtNLM"/>
    </source>
</evidence>
<name>A0ABQ1RL26_9ALTE</name>
<keyword evidence="1" id="KW-1133">Transmembrane helix</keyword>
<dbReference type="RefSeq" id="WP_099035361.1">
    <property type="nucleotide sequence ID" value="NZ_BMGJ01000011.1"/>
</dbReference>
<feature type="transmembrane region" description="Helical" evidence="1">
    <location>
        <begin position="356"/>
        <end position="377"/>
    </location>
</feature>
<feature type="transmembrane region" description="Helical" evidence="1">
    <location>
        <begin position="171"/>
        <end position="191"/>
    </location>
</feature>
<feature type="transmembrane region" description="Helical" evidence="1">
    <location>
        <begin position="107"/>
        <end position="128"/>
    </location>
</feature>
<feature type="transmembrane region" description="Helical" evidence="1">
    <location>
        <begin position="265"/>
        <end position="285"/>
    </location>
</feature>
<dbReference type="Proteomes" id="UP000614272">
    <property type="component" value="Unassembled WGS sequence"/>
</dbReference>
<feature type="transmembrane region" description="Helical" evidence="1">
    <location>
        <begin position="439"/>
        <end position="459"/>
    </location>
</feature>
<proteinExistence type="predicted"/>
<evidence type="ECO:0000313" key="2">
    <source>
        <dbReference type="EMBL" id="GGD70547.1"/>
    </source>
</evidence>
<accession>A0ABQ1RL26</accession>
<protein>
    <recommendedName>
        <fullName evidence="4">ABC transporter permease</fullName>
    </recommendedName>
</protein>
<feature type="transmembrane region" description="Helical" evidence="1">
    <location>
        <begin position="383"/>
        <end position="406"/>
    </location>
</feature>
<feature type="transmembrane region" description="Helical" evidence="1">
    <location>
        <begin position="297"/>
        <end position="319"/>
    </location>
</feature>
<keyword evidence="3" id="KW-1185">Reference proteome</keyword>
<evidence type="ECO:0000256" key="1">
    <source>
        <dbReference type="SAM" id="Phobius"/>
    </source>
</evidence>
<keyword evidence="1" id="KW-0472">Membrane</keyword>
<feature type="transmembrane region" description="Helical" evidence="1">
    <location>
        <begin position="140"/>
        <end position="159"/>
    </location>
</feature>
<feature type="transmembrane region" description="Helical" evidence="1">
    <location>
        <begin position="413"/>
        <end position="433"/>
    </location>
</feature>
<feature type="transmembrane region" description="Helical" evidence="1">
    <location>
        <begin position="12"/>
        <end position="32"/>
    </location>
</feature>
<keyword evidence="1" id="KW-0812">Transmembrane</keyword>
<feature type="transmembrane region" description="Helical" evidence="1">
    <location>
        <begin position="81"/>
        <end position="101"/>
    </location>
</feature>
<comment type="caution">
    <text evidence="2">The sequence shown here is derived from an EMBL/GenBank/DDBJ whole genome shotgun (WGS) entry which is preliminary data.</text>
</comment>
<dbReference type="EMBL" id="BMGJ01000011">
    <property type="protein sequence ID" value="GGD70547.1"/>
    <property type="molecule type" value="Genomic_DNA"/>
</dbReference>
<feature type="transmembrane region" description="Helical" evidence="1">
    <location>
        <begin position="38"/>
        <end position="61"/>
    </location>
</feature>